<dbReference type="PROSITE" id="PS00154">
    <property type="entry name" value="ATPASE_E1_E2"/>
    <property type="match status" value="1"/>
</dbReference>
<dbReference type="InterPro" id="IPR023299">
    <property type="entry name" value="ATPase_P-typ_cyto_dom_N"/>
</dbReference>
<dbReference type="GO" id="GO:0012505">
    <property type="term" value="C:endomembrane system"/>
    <property type="evidence" value="ECO:0007669"/>
    <property type="project" value="UniProtKB-SubCell"/>
</dbReference>
<dbReference type="NCBIfam" id="TIGR00003">
    <property type="entry name" value="copper ion binding protein"/>
    <property type="match status" value="3"/>
</dbReference>
<evidence type="ECO:0000256" key="7">
    <source>
        <dbReference type="ARBA" id="ARBA00022737"/>
    </source>
</evidence>
<keyword evidence="16 18" id="KW-0472">Membrane</keyword>
<dbReference type="FunFam" id="3.30.70.100:FF:000001">
    <property type="entry name" value="ATPase copper transporting beta"/>
    <property type="match status" value="3"/>
</dbReference>
<comment type="similarity">
    <text evidence="2 18">Belongs to the cation transport ATPase (P-type) (TC 3.A.3) family. Type IB subfamily.</text>
</comment>
<accession>A0A197JZP6</accession>
<dbReference type="GO" id="GO:0140581">
    <property type="term" value="F:P-type monovalent copper transporter activity"/>
    <property type="evidence" value="ECO:0007669"/>
    <property type="project" value="UniProtKB-EC"/>
</dbReference>
<feature type="domain" description="HMA" evidence="20">
    <location>
        <begin position="140"/>
        <end position="206"/>
    </location>
</feature>
<evidence type="ECO:0000256" key="9">
    <source>
        <dbReference type="ARBA" id="ARBA00022796"/>
    </source>
</evidence>
<evidence type="ECO:0000256" key="13">
    <source>
        <dbReference type="ARBA" id="ARBA00022989"/>
    </source>
</evidence>
<feature type="transmembrane region" description="Helical" evidence="18">
    <location>
        <begin position="408"/>
        <end position="429"/>
    </location>
</feature>
<dbReference type="GO" id="GO:0016887">
    <property type="term" value="F:ATP hydrolysis activity"/>
    <property type="evidence" value="ECO:0007669"/>
    <property type="project" value="InterPro"/>
</dbReference>
<dbReference type="PANTHER" id="PTHR43520:SF8">
    <property type="entry name" value="P-TYPE CU(+) TRANSPORTER"/>
    <property type="match status" value="1"/>
</dbReference>
<feature type="region of interest" description="Disordered" evidence="19">
    <location>
        <begin position="29"/>
        <end position="48"/>
    </location>
</feature>
<keyword evidence="7" id="KW-0677">Repeat</keyword>
<dbReference type="PANTHER" id="PTHR43520">
    <property type="entry name" value="ATP7, ISOFORM B"/>
    <property type="match status" value="1"/>
</dbReference>
<evidence type="ECO:0000256" key="14">
    <source>
        <dbReference type="ARBA" id="ARBA00023008"/>
    </source>
</evidence>
<dbReference type="SUPFAM" id="SSF81653">
    <property type="entry name" value="Calcium ATPase, transduction domain A"/>
    <property type="match status" value="1"/>
</dbReference>
<dbReference type="SFLD" id="SFLDG00002">
    <property type="entry name" value="C1.7:_P-type_atpase_like"/>
    <property type="match status" value="1"/>
</dbReference>
<dbReference type="EMBL" id="KV442038">
    <property type="protein sequence ID" value="OAQ29916.1"/>
    <property type="molecule type" value="Genomic_DNA"/>
</dbReference>
<evidence type="ECO:0000256" key="3">
    <source>
        <dbReference type="ARBA" id="ARBA00012517"/>
    </source>
</evidence>
<dbReference type="SUPFAM" id="SSF56784">
    <property type="entry name" value="HAD-like"/>
    <property type="match status" value="1"/>
</dbReference>
<dbReference type="GO" id="GO:0043682">
    <property type="term" value="F:P-type divalent copper transporter activity"/>
    <property type="evidence" value="ECO:0007669"/>
    <property type="project" value="TreeGrafter"/>
</dbReference>
<evidence type="ECO:0000259" key="20">
    <source>
        <dbReference type="PROSITE" id="PS50846"/>
    </source>
</evidence>
<gene>
    <name evidence="21" type="ORF">K457DRAFT_145578</name>
</gene>
<dbReference type="Proteomes" id="UP000078512">
    <property type="component" value="Unassembled WGS sequence"/>
</dbReference>
<dbReference type="FunFam" id="3.40.50.1000:FF:000144">
    <property type="entry name" value="copper-transporting ATPase 1 isoform X2"/>
    <property type="match status" value="1"/>
</dbReference>
<dbReference type="SFLD" id="SFLDF00027">
    <property type="entry name" value="p-type_atpase"/>
    <property type="match status" value="1"/>
</dbReference>
<keyword evidence="11" id="KW-0460">Magnesium</keyword>
<evidence type="ECO:0000256" key="11">
    <source>
        <dbReference type="ARBA" id="ARBA00022842"/>
    </source>
</evidence>
<evidence type="ECO:0000256" key="16">
    <source>
        <dbReference type="ARBA" id="ARBA00023136"/>
    </source>
</evidence>
<keyword evidence="13 18" id="KW-1133">Transmembrane helix</keyword>
<feature type="transmembrane region" description="Helical" evidence="18">
    <location>
        <begin position="935"/>
        <end position="958"/>
    </location>
</feature>
<dbReference type="InterPro" id="IPR018303">
    <property type="entry name" value="ATPase_P-typ_P_site"/>
</dbReference>
<evidence type="ECO:0000256" key="2">
    <source>
        <dbReference type="ARBA" id="ARBA00006024"/>
    </source>
</evidence>
<keyword evidence="12" id="KW-1278">Translocase</keyword>
<sequence>MTSQDQEHLLLFDGVDDWDEFEKKVDASLAKDNKSDTTQPSEQEHTPGKITLPVIGMTCMSCVNAITSVLSSSPGVIDIKVSLKQEEAVVEYDPSTIQPGQIKEAIEDCGFDVPFDTQPLDLVDAAAAGTLSAASTIVSKSAQLSIQGMTCASCVASIEKSLKTAPGLVSIKVALLAERATIEYIEGKTTPREIADLIDDIGFEASPIVEKRKDQVDLQVFGMTCASCVNSIEGELRKTPGIISANVSLTLQAAKVEYDNTVLGVRDIVECIEDMGFDALLSGRSQDAQIESLSRKKEVAEWRSALIFSFMFAFPVFVISMILPMFAWGQAIYNIPLLFGTVLGDVSAFFLTIPVQFGIGMRFIISAYKSLKHGVATMDVLISLGTLSAFAFSTFSLLYSMFDPQHHQASVFFDTSSMLITFVTFGRYLENMAKGETSVALSKLMCLTPSTCTIYVIDPKTGERTSEKKVPSELVQKGDIIKIVPGDKIPTDGVVVSGQSTVDESMVTGEVEPISKTAGSQVIGGTVNGLGTFDMEAVRVGSETALAQIVQLVEDAQTSKAPIQEYADKIAGYFVPTVILMAMLTFVVWMVISHTMVEEKLPMMFMHEPSKFVACLKLCISVIVVACPCALGLSTPTAVMVGTGVGAQHGILIKSGNALEAAHKITKVVFDKTGTLTVGKLVVASWNLYKPSSSNFFRIVGAAESASEHPLGRAIGEYAKDLLKVAKLDAVVSEFTSATGQGIECTVAHGSDKYRVVIGNKSWLNEHKIRLPSSLANDQMTQERAGRTTVLVAMNGSFVGFIALADTIKPEAAATVAKLQQMGIQVAMVTGDQPLVAQVIASECGIHDVHAGISPSGKTKIVTKMQQQGHSVAMIGDGINDSPALAQSDLGIALVSGTDIAMEAADMVLMRGDLTDVVAAIDLCRTIFRRIRYNFAWACIYNLLGVPFAMGIFLPWGLHLHPMMAGLLMAFSSVSVVASSLLLKMWRKPEIDGRSSSSYDRSNGVVGCEGRVGEVQSIYSVVYLAEMSFHWRYDIEIN</sequence>
<keyword evidence="6 18" id="KW-0479">Metal-binding</keyword>
<organism evidence="21 22">
    <name type="scientific">Linnemannia elongata AG-77</name>
    <dbReference type="NCBI Taxonomy" id="1314771"/>
    <lineage>
        <taxon>Eukaryota</taxon>
        <taxon>Fungi</taxon>
        <taxon>Fungi incertae sedis</taxon>
        <taxon>Mucoromycota</taxon>
        <taxon>Mortierellomycotina</taxon>
        <taxon>Mortierellomycetes</taxon>
        <taxon>Mortierellales</taxon>
        <taxon>Mortierellaceae</taxon>
        <taxon>Linnemannia</taxon>
    </lineage>
</organism>
<dbReference type="Gene3D" id="2.70.150.10">
    <property type="entry name" value="Calcium-transporting ATPase, cytoplasmic transduction domain A"/>
    <property type="match status" value="1"/>
</dbReference>
<dbReference type="InterPro" id="IPR036412">
    <property type="entry name" value="HAD-like_sf"/>
</dbReference>
<dbReference type="SUPFAM" id="SSF81665">
    <property type="entry name" value="Calcium ATPase, transmembrane domain M"/>
    <property type="match status" value="1"/>
</dbReference>
<dbReference type="InterPro" id="IPR006122">
    <property type="entry name" value="HMA_Cu_ion-bd"/>
</dbReference>
<evidence type="ECO:0000256" key="12">
    <source>
        <dbReference type="ARBA" id="ARBA00022967"/>
    </source>
</evidence>
<dbReference type="NCBIfam" id="TIGR01525">
    <property type="entry name" value="ATPase-IB_hvy"/>
    <property type="match status" value="1"/>
</dbReference>
<dbReference type="GO" id="GO:0055070">
    <property type="term" value="P:copper ion homeostasis"/>
    <property type="evidence" value="ECO:0007669"/>
    <property type="project" value="TreeGrafter"/>
</dbReference>
<dbReference type="PRINTS" id="PR00119">
    <property type="entry name" value="CATATPASE"/>
</dbReference>
<dbReference type="InterPro" id="IPR059000">
    <property type="entry name" value="ATPase_P-type_domA"/>
</dbReference>
<dbReference type="InterPro" id="IPR006121">
    <property type="entry name" value="HMA_dom"/>
</dbReference>
<dbReference type="Pfam" id="PF00702">
    <property type="entry name" value="Hydrolase"/>
    <property type="match status" value="1"/>
</dbReference>
<dbReference type="NCBIfam" id="TIGR01494">
    <property type="entry name" value="ATPase_P-type"/>
    <property type="match status" value="1"/>
</dbReference>
<reference evidence="21 22" key="1">
    <citation type="submission" date="2016-05" db="EMBL/GenBank/DDBJ databases">
        <title>Genome sequencing reveals origins of a unique bacterial endosymbiosis in the earliest lineages of terrestrial Fungi.</title>
        <authorList>
            <consortium name="DOE Joint Genome Institute"/>
            <person name="Uehling J."/>
            <person name="Gryganskyi A."/>
            <person name="Hameed K."/>
            <person name="Tschaplinski T."/>
            <person name="Misztal P."/>
            <person name="Wu S."/>
            <person name="Desiro A."/>
            <person name="Vande Pol N."/>
            <person name="Du Z.-Y."/>
            <person name="Zienkiewicz A."/>
            <person name="Zienkiewicz K."/>
            <person name="Morin E."/>
            <person name="Tisserant E."/>
            <person name="Splivallo R."/>
            <person name="Hainaut M."/>
            <person name="Henrissat B."/>
            <person name="Ohm R."/>
            <person name="Kuo A."/>
            <person name="Yan J."/>
            <person name="Lipzen A."/>
            <person name="Nolan M."/>
            <person name="Labutti K."/>
            <person name="Barry K."/>
            <person name="Goldstein A."/>
            <person name="Labbe J."/>
            <person name="Schadt C."/>
            <person name="Tuskan G."/>
            <person name="Grigoriev I."/>
            <person name="Martin F."/>
            <person name="Vilgalys R."/>
            <person name="Bonito G."/>
        </authorList>
    </citation>
    <scope>NUCLEOTIDE SEQUENCE [LARGE SCALE GENOMIC DNA]</scope>
    <source>
        <strain evidence="21 22">AG-77</strain>
    </source>
</reference>
<evidence type="ECO:0000256" key="19">
    <source>
        <dbReference type="SAM" id="MobiDB-lite"/>
    </source>
</evidence>
<dbReference type="InterPro" id="IPR023214">
    <property type="entry name" value="HAD_sf"/>
</dbReference>
<evidence type="ECO:0000256" key="6">
    <source>
        <dbReference type="ARBA" id="ARBA00022723"/>
    </source>
</evidence>
<feature type="transmembrane region" description="Helical" evidence="18">
    <location>
        <begin position="964"/>
        <end position="983"/>
    </location>
</feature>
<dbReference type="Gene3D" id="3.30.70.100">
    <property type="match status" value="3"/>
</dbReference>
<feature type="transmembrane region" description="Helical" evidence="18">
    <location>
        <begin position="380"/>
        <end position="402"/>
    </location>
</feature>
<name>A0A197JZP6_9FUNG</name>
<dbReference type="Gene3D" id="3.40.50.1000">
    <property type="entry name" value="HAD superfamily/HAD-like"/>
    <property type="match status" value="1"/>
</dbReference>
<dbReference type="STRING" id="1314771.A0A197JZP6"/>
<keyword evidence="15" id="KW-0406">Ion transport</keyword>
<dbReference type="Pfam" id="PF00403">
    <property type="entry name" value="HMA"/>
    <property type="match status" value="3"/>
</dbReference>
<dbReference type="CDD" id="cd02094">
    <property type="entry name" value="P-type_ATPase_Cu-like"/>
    <property type="match status" value="1"/>
</dbReference>
<feature type="transmembrane region" description="Helical" evidence="18">
    <location>
        <begin position="570"/>
        <end position="592"/>
    </location>
</feature>
<dbReference type="SFLD" id="SFLDS00003">
    <property type="entry name" value="Haloacid_Dehalogenase"/>
    <property type="match status" value="1"/>
</dbReference>
<dbReference type="GO" id="GO:0005524">
    <property type="term" value="F:ATP binding"/>
    <property type="evidence" value="ECO:0007669"/>
    <property type="project" value="UniProtKB-UniRule"/>
</dbReference>
<protein>
    <recommendedName>
        <fullName evidence="3">P-type Cu(+) transporter</fullName>
        <ecNumber evidence="3">7.2.2.8</ecNumber>
    </recommendedName>
    <alternativeName>
        <fullName evidence="17">Cu(2+)-ATPase</fullName>
    </alternativeName>
</protein>
<feature type="domain" description="HMA" evidence="20">
    <location>
        <begin position="48"/>
        <end position="114"/>
    </location>
</feature>
<keyword evidence="10 18" id="KW-0067">ATP-binding</keyword>
<dbReference type="AlphaFoldDB" id="A0A197JZP6"/>
<keyword evidence="22" id="KW-1185">Reference proteome</keyword>
<dbReference type="GO" id="GO:0016020">
    <property type="term" value="C:membrane"/>
    <property type="evidence" value="ECO:0007669"/>
    <property type="project" value="UniProtKB-SubCell"/>
</dbReference>
<evidence type="ECO:0000256" key="18">
    <source>
        <dbReference type="RuleBase" id="RU362081"/>
    </source>
</evidence>
<dbReference type="PRINTS" id="PR00120">
    <property type="entry name" value="HATPASE"/>
</dbReference>
<feature type="domain" description="HMA" evidence="20">
    <location>
        <begin position="214"/>
        <end position="280"/>
    </location>
</feature>
<dbReference type="InterPro" id="IPR001757">
    <property type="entry name" value="P_typ_ATPase"/>
</dbReference>
<dbReference type="EC" id="7.2.2.8" evidence="3"/>
<comment type="subcellular location">
    <subcellularLocation>
        <location evidence="1">Endomembrane system</location>
        <topology evidence="1">Multi-pass membrane protein</topology>
    </subcellularLocation>
    <subcellularLocation>
        <location evidence="18">Membrane</location>
    </subcellularLocation>
</comment>
<dbReference type="GO" id="GO:0005507">
    <property type="term" value="F:copper ion binding"/>
    <property type="evidence" value="ECO:0007669"/>
    <property type="project" value="InterPro"/>
</dbReference>
<dbReference type="PROSITE" id="PS01047">
    <property type="entry name" value="HMA_1"/>
    <property type="match status" value="3"/>
</dbReference>
<dbReference type="InterPro" id="IPR017969">
    <property type="entry name" value="Heavy-metal-associated_CS"/>
</dbReference>
<feature type="transmembrane region" description="Helical" evidence="18">
    <location>
        <begin position="612"/>
        <end position="633"/>
    </location>
</feature>
<feature type="transmembrane region" description="Helical" evidence="18">
    <location>
        <begin position="348"/>
        <end position="368"/>
    </location>
</feature>
<dbReference type="InterPro" id="IPR027256">
    <property type="entry name" value="P-typ_ATPase_IB"/>
</dbReference>
<evidence type="ECO:0000313" key="22">
    <source>
        <dbReference type="Proteomes" id="UP000078512"/>
    </source>
</evidence>
<dbReference type="InterPro" id="IPR023298">
    <property type="entry name" value="ATPase_P-typ_TM_dom_sf"/>
</dbReference>
<dbReference type="InterPro" id="IPR036163">
    <property type="entry name" value="HMA_dom_sf"/>
</dbReference>
<keyword evidence="8 18" id="KW-0547">Nucleotide-binding</keyword>
<dbReference type="CDD" id="cd00371">
    <property type="entry name" value="HMA"/>
    <property type="match status" value="3"/>
</dbReference>
<dbReference type="FunFam" id="2.70.150.10:FF:000002">
    <property type="entry name" value="Copper-transporting ATPase 1, putative"/>
    <property type="match status" value="1"/>
</dbReference>
<evidence type="ECO:0000256" key="17">
    <source>
        <dbReference type="ARBA" id="ARBA00080126"/>
    </source>
</evidence>
<evidence type="ECO:0000256" key="4">
    <source>
        <dbReference type="ARBA" id="ARBA00022448"/>
    </source>
</evidence>
<keyword evidence="4" id="KW-0813">Transport</keyword>
<evidence type="ECO:0000256" key="8">
    <source>
        <dbReference type="ARBA" id="ARBA00022741"/>
    </source>
</evidence>
<dbReference type="SUPFAM" id="SSF55008">
    <property type="entry name" value="HMA, heavy metal-associated domain"/>
    <property type="match status" value="3"/>
</dbReference>
<evidence type="ECO:0000313" key="21">
    <source>
        <dbReference type="EMBL" id="OAQ29916.1"/>
    </source>
</evidence>
<evidence type="ECO:0000256" key="5">
    <source>
        <dbReference type="ARBA" id="ARBA00022692"/>
    </source>
</evidence>
<keyword evidence="5 18" id="KW-0812">Transmembrane</keyword>
<dbReference type="Pfam" id="PF00122">
    <property type="entry name" value="E1-E2_ATPase"/>
    <property type="match status" value="1"/>
</dbReference>
<dbReference type="InterPro" id="IPR044492">
    <property type="entry name" value="P_typ_ATPase_HD_dom"/>
</dbReference>
<dbReference type="OrthoDB" id="432719at2759"/>
<evidence type="ECO:0000256" key="15">
    <source>
        <dbReference type="ARBA" id="ARBA00023065"/>
    </source>
</evidence>
<evidence type="ECO:0000256" key="1">
    <source>
        <dbReference type="ARBA" id="ARBA00004127"/>
    </source>
</evidence>
<dbReference type="Gene3D" id="3.40.1110.10">
    <property type="entry name" value="Calcium-transporting ATPase, cytoplasmic domain N"/>
    <property type="match status" value="1"/>
</dbReference>
<feature type="transmembrane region" description="Helical" evidence="18">
    <location>
        <begin position="305"/>
        <end position="328"/>
    </location>
</feature>
<keyword evidence="14" id="KW-0186">Copper</keyword>
<proteinExistence type="inferred from homology"/>
<evidence type="ECO:0000256" key="10">
    <source>
        <dbReference type="ARBA" id="ARBA00022840"/>
    </source>
</evidence>
<dbReference type="PROSITE" id="PS50846">
    <property type="entry name" value="HMA_2"/>
    <property type="match status" value="3"/>
</dbReference>
<dbReference type="InterPro" id="IPR008250">
    <property type="entry name" value="ATPase_P-typ_transduc_dom_A_sf"/>
</dbReference>
<keyword evidence="9" id="KW-0187">Copper transport</keyword>